<dbReference type="PROSITE" id="PS51257">
    <property type="entry name" value="PROKAR_LIPOPROTEIN"/>
    <property type="match status" value="1"/>
</dbReference>
<protein>
    <recommendedName>
        <fullName evidence="4">Lipoprotein</fullName>
    </recommendedName>
</protein>
<dbReference type="RefSeq" id="WP_035666569.1">
    <property type="nucleotide sequence ID" value="NZ_BAUV01000036.1"/>
</dbReference>
<name>W4QZ11_HALA3</name>
<dbReference type="AlphaFoldDB" id="W4QZ11"/>
<proteinExistence type="predicted"/>
<gene>
    <name evidence="2" type="ORF">JCM9157_3728</name>
</gene>
<dbReference type="Proteomes" id="UP000018896">
    <property type="component" value="Unassembled WGS sequence"/>
</dbReference>
<evidence type="ECO:0000313" key="3">
    <source>
        <dbReference type="Proteomes" id="UP000018896"/>
    </source>
</evidence>
<evidence type="ECO:0008006" key="4">
    <source>
        <dbReference type="Google" id="ProtNLM"/>
    </source>
</evidence>
<dbReference type="eggNOG" id="ENOG5030D0D">
    <property type="taxonomic scope" value="Bacteria"/>
</dbReference>
<accession>W4QZ11</accession>
<sequence>MLKQLLKAGLVVAVSIGLVACGTNDTSELEDVTSGDEEVVEVDPAVAGGSDASEIKEIPVHVEGETEMRKAQFNRSGLGYSIYVLEDFQLESEEPNRDIIYSKFDQHYFARVIVHGPDADAENIKKNLLEHAEGDIEELEVPLSNVEFALHEMVESNGEKTSIKHLAKKYNGQLIEFTLFLPEREPIEGMEPSFWAMLETVDY</sequence>
<evidence type="ECO:0000313" key="2">
    <source>
        <dbReference type="EMBL" id="GAE36534.1"/>
    </source>
</evidence>
<keyword evidence="1" id="KW-0732">Signal</keyword>
<keyword evidence="3" id="KW-1185">Reference proteome</keyword>
<feature type="chain" id="PRO_5039418192" description="Lipoprotein" evidence="1">
    <location>
        <begin position="21"/>
        <end position="203"/>
    </location>
</feature>
<dbReference type="OrthoDB" id="2735367at2"/>
<dbReference type="STRING" id="1236973.JCM9157_3728"/>
<organism evidence="2 3">
    <name type="scientific">Halalkalibacter akibai (strain ATCC 43226 / DSM 21942 / CIP 109018 / JCM 9157 / 1139)</name>
    <name type="common">Bacillus akibai</name>
    <dbReference type="NCBI Taxonomy" id="1236973"/>
    <lineage>
        <taxon>Bacteria</taxon>
        <taxon>Bacillati</taxon>
        <taxon>Bacillota</taxon>
        <taxon>Bacilli</taxon>
        <taxon>Bacillales</taxon>
        <taxon>Bacillaceae</taxon>
        <taxon>Halalkalibacter</taxon>
    </lineage>
</organism>
<dbReference type="EMBL" id="BAUV01000036">
    <property type="protein sequence ID" value="GAE36534.1"/>
    <property type="molecule type" value="Genomic_DNA"/>
</dbReference>
<feature type="signal peptide" evidence="1">
    <location>
        <begin position="1"/>
        <end position="20"/>
    </location>
</feature>
<reference evidence="2 3" key="1">
    <citation type="journal article" date="2014" name="Genome Announc.">
        <title>Draft Genome Sequences of Three Alkaliphilic Bacillus Strains, Bacillus wakoensis JCM 9140T, Bacillus akibai JCM 9157T, and Bacillus hemicellulosilyticus JCM 9152T.</title>
        <authorList>
            <person name="Yuki M."/>
            <person name="Oshima K."/>
            <person name="Suda W."/>
            <person name="Oshida Y."/>
            <person name="Kitamura K."/>
            <person name="Iida T."/>
            <person name="Hattori M."/>
            <person name="Ohkuma M."/>
        </authorList>
    </citation>
    <scope>NUCLEOTIDE SEQUENCE [LARGE SCALE GENOMIC DNA]</scope>
    <source>
        <strain evidence="2 3">JCM 9157</strain>
    </source>
</reference>
<comment type="caution">
    <text evidence="2">The sequence shown here is derived from an EMBL/GenBank/DDBJ whole genome shotgun (WGS) entry which is preliminary data.</text>
</comment>
<evidence type="ECO:0000256" key="1">
    <source>
        <dbReference type="SAM" id="SignalP"/>
    </source>
</evidence>